<dbReference type="EC" id="3.5.4.2" evidence="7"/>
<evidence type="ECO:0000256" key="5">
    <source>
        <dbReference type="ARBA" id="ARBA00023080"/>
    </source>
</evidence>
<dbReference type="GO" id="GO:0006146">
    <property type="term" value="P:adenine catabolic process"/>
    <property type="evidence" value="ECO:0007669"/>
    <property type="project" value="InterPro"/>
</dbReference>
<keyword evidence="2" id="KW-0479">Metal-binding</keyword>
<sequence>MLEETTTSFIKGIPKAELHVHIEGTFEPELMFAIARRNNVKLKYHTVDELKRAYNFSNLQDFLDLYYAGAKVLIYEQDFYDLTFAYLQKAYNDRVIHTEIFFDPQTHTTRGVDFGVVVAGIHRAMNDARKQFGISTSLIMCFLRHLNEKNAIRTLQQAIPYKNLIQGVGLDSSELGHPPAKFANVFGMARDAGFVTVAHAGEEGPAAYIREALDLLKVSRVDHGNNALDDESLLTELAQRRIPLTLCPLSNLKLKVVKDLRFHPLKKLMERGLLVTVNSDDPAYFGGYVTDNYLAIAESLNLSNAEICRLAQNSFEASFLEEKEKQSMIKQVQDYCSALT</sequence>
<dbReference type="EMBL" id="VSSQ01000337">
    <property type="protein sequence ID" value="MPL91748.1"/>
    <property type="molecule type" value="Genomic_DNA"/>
</dbReference>
<comment type="cofactor">
    <cofactor evidence="1">
        <name>Zn(2+)</name>
        <dbReference type="ChEBI" id="CHEBI:29105"/>
    </cofactor>
</comment>
<proteinExistence type="inferred from homology"/>
<dbReference type="InterPro" id="IPR006330">
    <property type="entry name" value="Ado/ade_deaminase"/>
</dbReference>
<evidence type="ECO:0000256" key="1">
    <source>
        <dbReference type="ARBA" id="ARBA00001947"/>
    </source>
</evidence>
<keyword evidence="4" id="KW-0862">Zinc</keyword>
<dbReference type="PANTHER" id="PTHR43114">
    <property type="entry name" value="ADENINE DEAMINASE"/>
    <property type="match status" value="1"/>
</dbReference>
<gene>
    <name evidence="7" type="ORF">SDC9_37825</name>
</gene>
<dbReference type="Pfam" id="PF00962">
    <property type="entry name" value="A_deaminase"/>
    <property type="match status" value="1"/>
</dbReference>
<protein>
    <submittedName>
        <fullName evidence="7">Adenine deaminase</fullName>
        <ecNumber evidence="7">3.5.4.2</ecNumber>
    </submittedName>
</protein>
<dbReference type="InterPro" id="IPR032466">
    <property type="entry name" value="Metal_Hydrolase"/>
</dbReference>
<dbReference type="Gene3D" id="3.20.20.140">
    <property type="entry name" value="Metal-dependent hydrolases"/>
    <property type="match status" value="1"/>
</dbReference>
<dbReference type="NCBIfam" id="TIGR01430">
    <property type="entry name" value="aden_deam"/>
    <property type="match status" value="1"/>
</dbReference>
<dbReference type="GO" id="GO:0005829">
    <property type="term" value="C:cytosol"/>
    <property type="evidence" value="ECO:0007669"/>
    <property type="project" value="TreeGrafter"/>
</dbReference>
<evidence type="ECO:0000313" key="7">
    <source>
        <dbReference type="EMBL" id="MPL91748.1"/>
    </source>
</evidence>
<dbReference type="AlphaFoldDB" id="A0A644VK89"/>
<dbReference type="FunFam" id="3.20.20.140:FF:000039">
    <property type="entry name" value="Adenine deaminase"/>
    <property type="match status" value="1"/>
</dbReference>
<evidence type="ECO:0000256" key="3">
    <source>
        <dbReference type="ARBA" id="ARBA00022801"/>
    </source>
</evidence>
<dbReference type="GO" id="GO:0046872">
    <property type="term" value="F:metal ion binding"/>
    <property type="evidence" value="ECO:0007669"/>
    <property type="project" value="UniProtKB-KW"/>
</dbReference>
<dbReference type="CDD" id="cd01320">
    <property type="entry name" value="ADA"/>
    <property type="match status" value="1"/>
</dbReference>
<dbReference type="NCBIfam" id="NF006850">
    <property type="entry name" value="PRK09358.1-6"/>
    <property type="match status" value="1"/>
</dbReference>
<dbReference type="SUPFAM" id="SSF51556">
    <property type="entry name" value="Metallo-dependent hydrolases"/>
    <property type="match status" value="1"/>
</dbReference>
<dbReference type="GO" id="GO:0043103">
    <property type="term" value="P:hypoxanthine salvage"/>
    <property type="evidence" value="ECO:0007669"/>
    <property type="project" value="TreeGrafter"/>
</dbReference>
<evidence type="ECO:0000256" key="4">
    <source>
        <dbReference type="ARBA" id="ARBA00022833"/>
    </source>
</evidence>
<name>A0A644VK89_9ZZZZ</name>
<keyword evidence="5" id="KW-0546">Nucleotide metabolism</keyword>
<dbReference type="InterPro" id="IPR028892">
    <property type="entry name" value="ADE"/>
</dbReference>
<feature type="domain" description="Adenosine deaminase" evidence="6">
    <location>
        <begin position="14"/>
        <end position="334"/>
    </location>
</feature>
<dbReference type="HAMAP" id="MF_01962">
    <property type="entry name" value="Adenine_deaminase"/>
    <property type="match status" value="1"/>
</dbReference>
<evidence type="ECO:0000259" key="6">
    <source>
        <dbReference type="Pfam" id="PF00962"/>
    </source>
</evidence>
<organism evidence="7">
    <name type="scientific">bioreactor metagenome</name>
    <dbReference type="NCBI Taxonomy" id="1076179"/>
    <lineage>
        <taxon>unclassified sequences</taxon>
        <taxon>metagenomes</taxon>
        <taxon>ecological metagenomes</taxon>
    </lineage>
</organism>
<dbReference type="PANTHER" id="PTHR43114:SF6">
    <property type="entry name" value="ADENINE DEAMINASE"/>
    <property type="match status" value="1"/>
</dbReference>
<dbReference type="GO" id="GO:0000034">
    <property type="term" value="F:adenine deaminase activity"/>
    <property type="evidence" value="ECO:0007669"/>
    <property type="project" value="UniProtKB-EC"/>
</dbReference>
<dbReference type="InterPro" id="IPR001365">
    <property type="entry name" value="A_deaminase_dom"/>
</dbReference>
<reference evidence="7" key="1">
    <citation type="submission" date="2019-08" db="EMBL/GenBank/DDBJ databases">
        <authorList>
            <person name="Kucharzyk K."/>
            <person name="Murdoch R.W."/>
            <person name="Higgins S."/>
            <person name="Loffler F."/>
        </authorList>
    </citation>
    <scope>NUCLEOTIDE SEQUENCE</scope>
</reference>
<accession>A0A644VK89</accession>
<keyword evidence="3 7" id="KW-0378">Hydrolase</keyword>
<evidence type="ECO:0000256" key="2">
    <source>
        <dbReference type="ARBA" id="ARBA00022723"/>
    </source>
</evidence>
<comment type="caution">
    <text evidence="7">The sequence shown here is derived from an EMBL/GenBank/DDBJ whole genome shotgun (WGS) entry which is preliminary data.</text>
</comment>
<dbReference type="GO" id="GO:0009117">
    <property type="term" value="P:nucleotide metabolic process"/>
    <property type="evidence" value="ECO:0007669"/>
    <property type="project" value="UniProtKB-KW"/>
</dbReference>